<dbReference type="STRING" id="494016.SAMN04487965_1309"/>
<dbReference type="InterPro" id="IPR000515">
    <property type="entry name" value="MetI-like"/>
</dbReference>
<accession>A0A1M4YPK8</accession>
<dbReference type="Proteomes" id="UP000184170">
    <property type="component" value="Unassembled WGS sequence"/>
</dbReference>
<keyword evidence="8 10" id="KW-1133">Transmembrane helix</keyword>
<keyword evidence="5" id="KW-1003">Cell membrane</keyword>
<dbReference type="Pfam" id="PF00528">
    <property type="entry name" value="BPD_transp_1"/>
    <property type="match status" value="1"/>
</dbReference>
<evidence type="ECO:0000256" key="10">
    <source>
        <dbReference type="RuleBase" id="RU363032"/>
    </source>
</evidence>
<dbReference type="GO" id="GO:0005886">
    <property type="term" value="C:plasma membrane"/>
    <property type="evidence" value="ECO:0007669"/>
    <property type="project" value="UniProtKB-SubCell"/>
</dbReference>
<keyword evidence="9 10" id="KW-0472">Membrane</keyword>
<dbReference type="RefSeq" id="WP_327049682.1">
    <property type="nucleotide sequence ID" value="NZ_FQVA01000001.1"/>
</dbReference>
<gene>
    <name evidence="13" type="ORF">SAMN04487965_1309</name>
</gene>
<feature type="transmembrane region" description="Helical" evidence="10">
    <location>
        <begin position="49"/>
        <end position="71"/>
    </location>
</feature>
<dbReference type="InterPro" id="IPR011867">
    <property type="entry name" value="ModB_ABC"/>
</dbReference>
<evidence type="ECO:0000256" key="7">
    <source>
        <dbReference type="ARBA" id="ARBA00022692"/>
    </source>
</evidence>
<organism evidence="13 14">
    <name type="scientific">Microbulbifer donghaiensis</name>
    <dbReference type="NCBI Taxonomy" id="494016"/>
    <lineage>
        <taxon>Bacteria</taxon>
        <taxon>Pseudomonadati</taxon>
        <taxon>Pseudomonadota</taxon>
        <taxon>Gammaproteobacteria</taxon>
        <taxon>Cellvibrionales</taxon>
        <taxon>Microbulbiferaceae</taxon>
        <taxon>Microbulbifer</taxon>
    </lineage>
</organism>
<evidence type="ECO:0000256" key="5">
    <source>
        <dbReference type="ARBA" id="ARBA00022475"/>
    </source>
</evidence>
<dbReference type="AlphaFoldDB" id="A0A1M4YPK8"/>
<dbReference type="PANTHER" id="PTHR30183:SF8">
    <property type="entry name" value="MOLYBDENUM TRANSPORT SYSTEM PERMEASE"/>
    <property type="match status" value="1"/>
</dbReference>
<keyword evidence="6 11" id="KW-0500">Molybdenum</keyword>
<feature type="transmembrane region" description="Helical" evidence="10">
    <location>
        <begin position="13"/>
        <end position="37"/>
    </location>
</feature>
<dbReference type="SUPFAM" id="SSF161098">
    <property type="entry name" value="MetI-like"/>
    <property type="match status" value="1"/>
</dbReference>
<feature type="transmembrane region" description="Helical" evidence="10">
    <location>
        <begin position="199"/>
        <end position="221"/>
    </location>
</feature>
<dbReference type="GO" id="GO:0015098">
    <property type="term" value="F:molybdate ion transmembrane transporter activity"/>
    <property type="evidence" value="ECO:0007669"/>
    <property type="project" value="UniProtKB-UniRule"/>
</dbReference>
<keyword evidence="14" id="KW-1185">Reference proteome</keyword>
<feature type="transmembrane region" description="Helical" evidence="10">
    <location>
        <begin position="151"/>
        <end position="179"/>
    </location>
</feature>
<dbReference type="EMBL" id="FQVA01000001">
    <property type="protein sequence ID" value="SHF07567.1"/>
    <property type="molecule type" value="Genomic_DNA"/>
</dbReference>
<evidence type="ECO:0000256" key="1">
    <source>
        <dbReference type="ARBA" id="ARBA00002949"/>
    </source>
</evidence>
<evidence type="ECO:0000256" key="8">
    <source>
        <dbReference type="ARBA" id="ARBA00022989"/>
    </source>
</evidence>
<feature type="transmembrane region" description="Helical" evidence="10">
    <location>
        <begin position="91"/>
        <end position="115"/>
    </location>
</feature>
<evidence type="ECO:0000256" key="3">
    <source>
        <dbReference type="ARBA" id="ARBA00007069"/>
    </source>
</evidence>
<proteinExistence type="inferred from homology"/>
<keyword evidence="7 10" id="KW-0812">Transmembrane</keyword>
<dbReference type="Gene3D" id="1.10.3720.10">
    <property type="entry name" value="MetI-like"/>
    <property type="match status" value="1"/>
</dbReference>
<name>A0A1M4YPK8_9GAMM</name>
<evidence type="ECO:0000259" key="12">
    <source>
        <dbReference type="PROSITE" id="PS50928"/>
    </source>
</evidence>
<dbReference type="PROSITE" id="PS50928">
    <property type="entry name" value="ABC_TM1"/>
    <property type="match status" value="1"/>
</dbReference>
<keyword evidence="4 10" id="KW-0813">Transport</keyword>
<dbReference type="InterPro" id="IPR035906">
    <property type="entry name" value="MetI-like_sf"/>
</dbReference>
<comment type="similarity">
    <text evidence="3 11">Belongs to the binding-protein-dependent transport system permease family. CysTW subfamily.</text>
</comment>
<evidence type="ECO:0000313" key="14">
    <source>
        <dbReference type="Proteomes" id="UP000184170"/>
    </source>
</evidence>
<dbReference type="PANTHER" id="PTHR30183">
    <property type="entry name" value="MOLYBDENUM TRANSPORT SYSTEM PERMEASE PROTEIN MODB"/>
    <property type="match status" value="1"/>
</dbReference>
<protein>
    <recommendedName>
        <fullName evidence="11">Molybdenum transport system permease</fullName>
    </recommendedName>
</protein>
<dbReference type="NCBIfam" id="TIGR02141">
    <property type="entry name" value="modB_ABC"/>
    <property type="match status" value="1"/>
</dbReference>
<evidence type="ECO:0000256" key="2">
    <source>
        <dbReference type="ARBA" id="ARBA00004651"/>
    </source>
</evidence>
<evidence type="ECO:0000313" key="13">
    <source>
        <dbReference type="EMBL" id="SHF07567.1"/>
    </source>
</evidence>
<keyword evidence="11" id="KW-0997">Cell inner membrane</keyword>
<evidence type="ECO:0000256" key="11">
    <source>
        <dbReference type="RuleBase" id="RU365097"/>
    </source>
</evidence>
<reference evidence="14" key="1">
    <citation type="submission" date="2016-11" db="EMBL/GenBank/DDBJ databases">
        <authorList>
            <person name="Varghese N."/>
            <person name="Submissions S."/>
        </authorList>
    </citation>
    <scope>NUCLEOTIDE SEQUENCE [LARGE SCALE GENOMIC DNA]</scope>
    <source>
        <strain evidence="14">CGMCC 1.7063</strain>
    </source>
</reference>
<comment type="function">
    <text evidence="1 11">Part of the binding-protein-dependent transport system for molybdenum; probably responsible for the translocation of the substrate across the membrane.</text>
</comment>
<evidence type="ECO:0000256" key="4">
    <source>
        <dbReference type="ARBA" id="ARBA00022448"/>
    </source>
</evidence>
<evidence type="ECO:0000256" key="9">
    <source>
        <dbReference type="ARBA" id="ARBA00023136"/>
    </source>
</evidence>
<sequence length="239" mass="25587">MNPVNIGAADLEALWLTLRLAAVTTLLLLAIGVPLAWKLSHWQSRWRHGVEVLITLPLVLPPTVLGFYLLLLFSPNHASGQWLAALWGEPLVFSFTGLVIASVIYSLPFMVQPLLASFSQNGKRLTRAAAALGMPPHAALLKVLLPASRPAIVSACALTFAHTLGEFGVVLMIGGAIPGETQVVSIALFQHVEALEYGAAHRLALVLLVVTTALLLLARWLGRAVSATSREERFMGVPG</sequence>
<dbReference type="CDD" id="cd06261">
    <property type="entry name" value="TM_PBP2"/>
    <property type="match status" value="1"/>
</dbReference>
<evidence type="ECO:0000256" key="6">
    <source>
        <dbReference type="ARBA" id="ARBA00022505"/>
    </source>
</evidence>
<feature type="domain" description="ABC transmembrane type-1" evidence="12">
    <location>
        <begin position="14"/>
        <end position="218"/>
    </location>
</feature>
<comment type="subcellular location">
    <subcellularLocation>
        <location evidence="11">Cell inner membrane</location>
        <topology evidence="11">Multi-pass membrane protein</topology>
    </subcellularLocation>
    <subcellularLocation>
        <location evidence="2 10">Cell membrane</location>
        <topology evidence="2 10">Multi-pass membrane protein</topology>
    </subcellularLocation>
</comment>